<dbReference type="PANTHER" id="PTHR33308">
    <property type="entry name" value="PEPTIDOGLYCAN HYDROLASE FLGJ"/>
    <property type="match status" value="1"/>
</dbReference>
<keyword evidence="3" id="KW-1133">Transmembrane helix</keyword>
<dbReference type="Gene3D" id="1.10.530.10">
    <property type="match status" value="1"/>
</dbReference>
<evidence type="ECO:0000256" key="2">
    <source>
        <dbReference type="ARBA" id="ARBA00022801"/>
    </source>
</evidence>
<dbReference type="GO" id="GO:0004040">
    <property type="term" value="F:amidase activity"/>
    <property type="evidence" value="ECO:0007669"/>
    <property type="project" value="InterPro"/>
</dbReference>
<dbReference type="RefSeq" id="WP_001231504.1">
    <property type="nucleotide sequence ID" value="NZ_ALSF01000050.1"/>
</dbReference>
<evidence type="ECO:0000259" key="4">
    <source>
        <dbReference type="SMART" id="SM00047"/>
    </source>
</evidence>
<evidence type="ECO:0000256" key="1">
    <source>
        <dbReference type="ARBA" id="ARBA00010266"/>
    </source>
</evidence>
<dbReference type="Proteomes" id="UP000015176">
    <property type="component" value="Unassembled WGS sequence"/>
</dbReference>
<feature type="transmembrane region" description="Helical" evidence="3">
    <location>
        <begin position="7"/>
        <end position="26"/>
    </location>
</feature>
<dbReference type="Pfam" id="PF01832">
    <property type="entry name" value="Glucosaminidase"/>
    <property type="match status" value="1"/>
</dbReference>
<dbReference type="GeneID" id="66885070"/>
<name>A0AAD3A674_STRAG</name>
<protein>
    <submittedName>
        <fullName evidence="5">Mannosyl-glycoprotein endo-beta-N-acetylglucosamidase</fullName>
    </submittedName>
</protein>
<evidence type="ECO:0000313" key="6">
    <source>
        <dbReference type="Proteomes" id="UP000015176"/>
    </source>
</evidence>
<reference evidence="5 6" key="1">
    <citation type="submission" date="2012-07" db="EMBL/GenBank/DDBJ databases">
        <authorList>
            <person name="Moroni P."/>
            <person name="Richards V.P."/>
            <person name="Durkin S.A.S."/>
            <person name="Kim M."/>
            <person name="Pavinski Bitar P.D."/>
            <person name="Stanhope M.J."/>
            <person name="Town C.D."/>
            <person name="Zadoks R.N."/>
            <person name="Venter J.C."/>
        </authorList>
    </citation>
    <scope>NUCLEOTIDE SEQUENCE [LARGE SCALE GENOMIC DNA]</scope>
    <source>
        <strain evidence="5 6">MRI Z1-216</strain>
    </source>
</reference>
<keyword evidence="2" id="KW-0378">Hydrolase</keyword>
<dbReference type="PANTHER" id="PTHR33308:SF9">
    <property type="entry name" value="PEPTIDOGLYCAN HYDROLASE FLGJ"/>
    <property type="match status" value="1"/>
</dbReference>
<keyword evidence="3" id="KW-0472">Membrane</keyword>
<comment type="similarity">
    <text evidence="1">Belongs to the glycosyl hydrolase 73 family.</text>
</comment>
<feature type="domain" description="Mannosyl-glycoprotein endo-beta-N-acetylglucosamidase-like" evidence="4">
    <location>
        <begin position="33"/>
        <end position="190"/>
    </location>
</feature>
<keyword evidence="3" id="KW-0812">Transmembrane</keyword>
<evidence type="ECO:0000256" key="3">
    <source>
        <dbReference type="SAM" id="Phobius"/>
    </source>
</evidence>
<dbReference type="EMBL" id="ALSF01000050">
    <property type="protein sequence ID" value="EPU40080.1"/>
    <property type="molecule type" value="Genomic_DNA"/>
</dbReference>
<accession>A0AAD3A674</accession>
<organism evidence="5 6">
    <name type="scientific">Streptococcus agalactiae MRI Z1-216</name>
    <dbReference type="NCBI Taxonomy" id="1154879"/>
    <lineage>
        <taxon>Bacteria</taxon>
        <taxon>Bacillati</taxon>
        <taxon>Bacillota</taxon>
        <taxon>Bacilli</taxon>
        <taxon>Lactobacillales</taxon>
        <taxon>Streptococcaceae</taxon>
        <taxon>Streptococcus</taxon>
    </lineage>
</organism>
<dbReference type="InterPro" id="IPR002901">
    <property type="entry name" value="MGlyc_endo_b_GlcNAc-like_dom"/>
</dbReference>
<evidence type="ECO:0000313" key="5">
    <source>
        <dbReference type="EMBL" id="EPU40080.1"/>
    </source>
</evidence>
<sequence length="191" mass="21998">MRKRFSLLNFIVVTFIFFFFILFPLLNHKGKVDANSRQSVTYTKEEFIQKIVPDAQDLGKSYGIRPSFIIAQAALDSDFGEKILANKYHNLFGLLAEPGTPSITLNDSSTGKKQEKQFTHYKSWKYSMYDYLAHIKSGATGKKDSYTIMVSVKNPKTLVQKLQDSGFDNDKKYAKKMTEIIDLYDLTRYDK</sequence>
<dbReference type="InterPro" id="IPR051056">
    <property type="entry name" value="Glycosyl_Hydrolase_73"/>
</dbReference>
<dbReference type="AlphaFoldDB" id="A0AAD3A674"/>
<gene>
    <name evidence="5" type="ORF">SAG0164_08345</name>
</gene>
<dbReference type="SMART" id="SM00047">
    <property type="entry name" value="LYZ2"/>
    <property type="match status" value="1"/>
</dbReference>
<dbReference type="SMR" id="A0AAD3A674"/>
<dbReference type="Gene3D" id="4.10.80.30">
    <property type="entry name" value="DNA polymerase, domain 6"/>
    <property type="match status" value="1"/>
</dbReference>
<comment type="caution">
    <text evidence="5">The sequence shown here is derived from an EMBL/GenBank/DDBJ whole genome shotgun (WGS) entry which is preliminary data.</text>
</comment>
<proteinExistence type="inferred from homology"/>